<evidence type="ECO:0000313" key="4">
    <source>
        <dbReference type="Proteomes" id="UP001558713"/>
    </source>
</evidence>
<dbReference type="PANTHER" id="PTHR35046">
    <property type="entry name" value="ZINC KNUCKLE (CCHC-TYPE) FAMILY PROTEIN"/>
    <property type="match status" value="1"/>
</dbReference>
<feature type="region of interest" description="Disordered" evidence="1">
    <location>
        <begin position="50"/>
        <end position="88"/>
    </location>
</feature>
<dbReference type="PANTHER" id="PTHR35046:SF9">
    <property type="entry name" value="RNA-DIRECTED DNA POLYMERASE"/>
    <property type="match status" value="1"/>
</dbReference>
<feature type="region of interest" description="Disordered" evidence="1">
    <location>
        <begin position="1"/>
        <end position="22"/>
    </location>
</feature>
<feature type="domain" description="Retrotransposon gag" evidence="2">
    <location>
        <begin position="137"/>
        <end position="235"/>
    </location>
</feature>
<reference evidence="3 4" key="1">
    <citation type="submission" date="2024-04" db="EMBL/GenBank/DDBJ databases">
        <title>Genome assembly C_amara_ONT_v2.</title>
        <authorList>
            <person name="Yant L."/>
            <person name="Moore C."/>
            <person name="Slenker M."/>
        </authorList>
    </citation>
    <scope>NUCLEOTIDE SEQUENCE [LARGE SCALE GENOMIC DNA]</scope>
    <source>
        <tissue evidence="3">Leaf</tissue>
    </source>
</reference>
<evidence type="ECO:0000313" key="3">
    <source>
        <dbReference type="EMBL" id="KAL1208819.1"/>
    </source>
</evidence>
<organism evidence="3 4">
    <name type="scientific">Cardamine amara subsp. amara</name>
    <dbReference type="NCBI Taxonomy" id="228776"/>
    <lineage>
        <taxon>Eukaryota</taxon>
        <taxon>Viridiplantae</taxon>
        <taxon>Streptophyta</taxon>
        <taxon>Embryophyta</taxon>
        <taxon>Tracheophyta</taxon>
        <taxon>Spermatophyta</taxon>
        <taxon>Magnoliopsida</taxon>
        <taxon>eudicotyledons</taxon>
        <taxon>Gunneridae</taxon>
        <taxon>Pentapetalae</taxon>
        <taxon>rosids</taxon>
        <taxon>malvids</taxon>
        <taxon>Brassicales</taxon>
        <taxon>Brassicaceae</taxon>
        <taxon>Cardamineae</taxon>
        <taxon>Cardamine</taxon>
    </lineage>
</organism>
<dbReference type="AlphaFoldDB" id="A0ABD1AQC6"/>
<evidence type="ECO:0000259" key="2">
    <source>
        <dbReference type="Pfam" id="PF03732"/>
    </source>
</evidence>
<accession>A0ABD1AQC6</accession>
<proteinExistence type="predicted"/>
<feature type="region of interest" description="Disordered" evidence="1">
    <location>
        <begin position="269"/>
        <end position="288"/>
    </location>
</feature>
<evidence type="ECO:0000256" key="1">
    <source>
        <dbReference type="SAM" id="MobiDB-lite"/>
    </source>
</evidence>
<gene>
    <name evidence="3" type="ORF">V5N11_010498</name>
</gene>
<protein>
    <recommendedName>
        <fullName evidence="2">Retrotransposon gag domain-containing protein</fullName>
    </recommendedName>
</protein>
<comment type="caution">
    <text evidence="3">The sequence shown here is derived from an EMBL/GenBank/DDBJ whole genome shotgun (WGS) entry which is preliminary data.</text>
</comment>
<dbReference type="Pfam" id="PF03732">
    <property type="entry name" value="Retrotrans_gag"/>
    <property type="match status" value="1"/>
</dbReference>
<dbReference type="Proteomes" id="UP001558713">
    <property type="component" value="Unassembled WGS sequence"/>
</dbReference>
<feature type="compositionally biased region" description="Basic and acidic residues" evidence="1">
    <location>
        <begin position="50"/>
        <end position="65"/>
    </location>
</feature>
<sequence length="326" mass="38507">MVTPPEDGEEGGSNSVNQKQMYEALTADMGRLIAEQFEAFRLDQENIRRARKERDKQSQAEDINHLEYYSQSSKSSSHRRRRHAREERVVPRDNLAGVKICIPGFQGTSDPEEYIEWEKKMEIAFNCHDYTEEGKVKVAPTEFTGYALSWWDQLILTRKRVGDYPVETWTQMKNIMRKRFVPSHYNRELHHRLRSLVQGNRSVEEYFKEMETLMIRADIQEDQEATMSRFMGGLSRDIVDKLEVQNYVELEELLHKAIMFEKQLKRRSSKPSFTSGKSSYHREEKSGTQKDYKHFVKPRLRVWILKERVLMLQQELETSSVLSVMA</sequence>
<dbReference type="InterPro" id="IPR005162">
    <property type="entry name" value="Retrotrans_gag_dom"/>
</dbReference>
<keyword evidence="4" id="KW-1185">Reference proteome</keyword>
<name>A0ABD1AQC6_CARAN</name>
<dbReference type="EMBL" id="JBANAX010000436">
    <property type="protein sequence ID" value="KAL1208819.1"/>
    <property type="molecule type" value="Genomic_DNA"/>
</dbReference>
<feature type="compositionally biased region" description="Acidic residues" evidence="1">
    <location>
        <begin position="1"/>
        <end position="10"/>
    </location>
</feature>